<gene>
    <name evidence="1" type="ORF">HMSLTHF_16870</name>
</gene>
<accession>A0A6F8SW11</accession>
<protein>
    <submittedName>
        <fullName evidence="1">Uncharacterized protein</fullName>
    </submittedName>
</protein>
<dbReference type="InterPro" id="IPR036619">
    <property type="entry name" value="NinB_sf"/>
</dbReference>
<dbReference type="RefSeq" id="WP_172416186.1">
    <property type="nucleotide sequence ID" value="NZ_AP022821.1"/>
</dbReference>
<sequence>MTKPANKPFVSRASSVTEALAAIGRLPSVLTQAIQQWGQVEIVVQKHEPKRSLDQNRLQRLWCKEAALQGDCDAEWYRGYCKYHFGIAILCRDSDAYRDACKRVLGSLGYEQRIELMMEPHDYPVTRGMTKAQKTEYLDRCWQHFTGLGFRLTDPALKGINPNDYREVA</sequence>
<dbReference type="AlphaFoldDB" id="A0A6F8SW11"/>
<proteinExistence type="predicted"/>
<dbReference type="EMBL" id="AP022821">
    <property type="protein sequence ID" value="BCA91912.1"/>
    <property type="molecule type" value="Genomic_DNA"/>
</dbReference>
<evidence type="ECO:0000313" key="1">
    <source>
        <dbReference type="EMBL" id="BCA91912.1"/>
    </source>
</evidence>
<reference evidence="1 2" key="1">
    <citation type="submission" date="2020-02" db="EMBL/GenBank/DDBJ databases">
        <title>Complete Genome Sequence of Halomonas meridiana strain BAA-801, Isolated from Deep Sea Thermal Vent.</title>
        <authorList>
            <person name="Takahashi Y."/>
            <person name="Takahashi H."/>
            <person name="Galipon J."/>
            <person name="Arakawa K."/>
        </authorList>
    </citation>
    <scope>NUCLEOTIDE SEQUENCE [LARGE SCALE GENOMIC DNA]</scope>
    <source>
        <strain evidence="1 2">Slthf1</strain>
    </source>
</reference>
<dbReference type="Proteomes" id="UP000503197">
    <property type="component" value="Chromosome"/>
</dbReference>
<organism evidence="1 2">
    <name type="scientific">Vreelandella aquamarina</name>
    <dbReference type="NCBI Taxonomy" id="77097"/>
    <lineage>
        <taxon>Bacteria</taxon>
        <taxon>Pseudomonadati</taxon>
        <taxon>Pseudomonadota</taxon>
        <taxon>Gammaproteobacteria</taxon>
        <taxon>Oceanospirillales</taxon>
        <taxon>Halomonadaceae</taxon>
        <taxon>Vreelandella</taxon>
    </lineage>
</organism>
<evidence type="ECO:0000313" key="2">
    <source>
        <dbReference type="Proteomes" id="UP000503197"/>
    </source>
</evidence>
<dbReference type="Gene3D" id="1.10.3790.10">
    <property type="entry name" value="NinB"/>
    <property type="match status" value="1"/>
</dbReference>
<name>A0A6F8SW11_9GAMM</name>